<evidence type="ECO:0000313" key="3">
    <source>
        <dbReference type="EMBL" id="UQF77822.1"/>
    </source>
</evidence>
<keyword evidence="1" id="KW-1133">Transmembrane helix</keyword>
<feature type="transmembrane region" description="Helical" evidence="1">
    <location>
        <begin position="50"/>
        <end position="66"/>
    </location>
</feature>
<accession>A0A930W3F0</accession>
<dbReference type="AlphaFoldDB" id="A0A930W3F0"/>
<gene>
    <name evidence="2" type="ORF">HXK23_01095</name>
    <name evidence="3" type="ORF">M3I19_05940</name>
</gene>
<dbReference type="InterPro" id="IPR021707">
    <property type="entry name" value="DUF3290"/>
</dbReference>
<proteinExistence type="predicted"/>
<feature type="transmembrane region" description="Helical" evidence="1">
    <location>
        <begin position="20"/>
        <end position="38"/>
    </location>
</feature>
<evidence type="ECO:0000313" key="2">
    <source>
        <dbReference type="EMBL" id="MBF4808815.1"/>
    </source>
</evidence>
<organism evidence="2 4">
    <name type="scientific">Lancefieldella parvula</name>
    <dbReference type="NCBI Taxonomy" id="1382"/>
    <lineage>
        <taxon>Bacteria</taxon>
        <taxon>Bacillati</taxon>
        <taxon>Actinomycetota</taxon>
        <taxon>Coriobacteriia</taxon>
        <taxon>Coriobacteriales</taxon>
        <taxon>Atopobiaceae</taxon>
        <taxon>Lancefieldella</taxon>
    </lineage>
</organism>
<name>A0A930W3F0_9ACTN</name>
<reference evidence="2" key="1">
    <citation type="submission" date="2020-04" db="EMBL/GenBank/DDBJ databases">
        <title>Deep metagenomics examines the oral microbiome during advanced dental caries in children, revealing novel taxa and co-occurrences with host molecules.</title>
        <authorList>
            <person name="Baker J.L."/>
            <person name="Morton J.T."/>
            <person name="Dinis M."/>
            <person name="Alvarez R."/>
            <person name="Tran N.C."/>
            <person name="Knight R."/>
            <person name="Edlund A."/>
        </authorList>
    </citation>
    <scope>NUCLEOTIDE SEQUENCE</scope>
    <source>
        <strain evidence="2">JCVI_22A_bin.2</strain>
    </source>
</reference>
<keyword evidence="1" id="KW-0812">Transmembrane</keyword>
<dbReference type="EMBL" id="JABZGT010000029">
    <property type="protein sequence ID" value="MBF4808815.1"/>
    <property type="molecule type" value="Genomic_DNA"/>
</dbReference>
<keyword evidence="1" id="KW-0472">Membrane</keyword>
<reference evidence="3" key="2">
    <citation type="submission" date="2022-05" db="EMBL/GenBank/DDBJ databases">
        <title>Using nanopore sequencing to obtain complete genomes from saliva samples.</title>
        <authorList>
            <person name="Baker J.L."/>
        </authorList>
    </citation>
    <scope>NUCLEOTIDE SEQUENCE</scope>
    <source>
        <strain evidence="3">JCVI-JB-Lp32</strain>
    </source>
</reference>
<protein>
    <submittedName>
        <fullName evidence="2">DUF3290 domain-containing protein</fullName>
    </submittedName>
</protein>
<dbReference type="Pfam" id="PF11694">
    <property type="entry name" value="DUF3290"/>
    <property type="match status" value="1"/>
</dbReference>
<dbReference type="EMBL" id="CP097092">
    <property type="protein sequence ID" value="UQF77822.1"/>
    <property type="molecule type" value="Genomic_DNA"/>
</dbReference>
<sequence>MEFYSHNYLIHHATVFDWTQLVLFGLVALLMIFSLVHYMRDRKNSKYRELALIALFSLIFLGLLQLDRVLEVNQTSKHYESIVSSQESFARRLEVDFDHVYVAFDSQGNPSYLEVDGKYYHVLKNTENDYVIEQINLIGNDIKHVEE</sequence>
<evidence type="ECO:0000256" key="1">
    <source>
        <dbReference type="SAM" id="Phobius"/>
    </source>
</evidence>
<dbReference type="Proteomes" id="UP000831562">
    <property type="component" value="Chromosome"/>
</dbReference>
<evidence type="ECO:0000313" key="4">
    <source>
        <dbReference type="Proteomes" id="UP000772566"/>
    </source>
</evidence>
<dbReference type="Proteomes" id="UP000772566">
    <property type="component" value="Unassembled WGS sequence"/>
</dbReference>